<sequence>MDETTKKPYGTVLIRAKMIMDFLLGFNGTPTLKEISDGVKMSKPTTLKILVTMEELGLVTRTEGSKQYALGLSLLAFGQKAADSFNIGSLAAPVLERLRNETNETINLGVADQNMVVLLDKFESPRSVSLKSRIGGKMNLYSSSMGKAILSTWSAGQLSDYLQQTELKKIAPNTITTAVGLAEDLETIRSRGYAIDDEENEQDIYCVGFPLVAYGRVQGAFSVTAPKFRMDPDRRKKIIELAKRAQTQVEKAF</sequence>
<comment type="caution">
    <text evidence="6">The sequence shown here is derived from an EMBL/GenBank/DDBJ whole genome shotgun (WGS) entry which is preliminary data.</text>
</comment>
<dbReference type="PROSITE" id="PS51077">
    <property type="entry name" value="HTH_ICLR"/>
    <property type="match status" value="1"/>
</dbReference>
<dbReference type="Pfam" id="PF09339">
    <property type="entry name" value="HTH_IclR"/>
    <property type="match status" value="1"/>
</dbReference>
<evidence type="ECO:0000256" key="3">
    <source>
        <dbReference type="ARBA" id="ARBA00023163"/>
    </source>
</evidence>
<evidence type="ECO:0000259" key="5">
    <source>
        <dbReference type="PROSITE" id="PS51078"/>
    </source>
</evidence>
<proteinExistence type="predicted"/>
<dbReference type="Pfam" id="PF01614">
    <property type="entry name" value="IclR_C"/>
    <property type="match status" value="1"/>
</dbReference>
<dbReference type="InterPro" id="IPR029016">
    <property type="entry name" value="GAF-like_dom_sf"/>
</dbReference>
<dbReference type="RefSeq" id="WP_109249898.1">
    <property type="nucleotide sequence ID" value="NZ_QCXQ01000002.1"/>
</dbReference>
<evidence type="ECO:0000259" key="4">
    <source>
        <dbReference type="PROSITE" id="PS51077"/>
    </source>
</evidence>
<evidence type="ECO:0000313" key="7">
    <source>
        <dbReference type="Proteomes" id="UP000245080"/>
    </source>
</evidence>
<keyword evidence="1" id="KW-0805">Transcription regulation</keyword>
<protein>
    <submittedName>
        <fullName evidence="6">IclR family transcriptional regulator</fullName>
    </submittedName>
</protein>
<feature type="domain" description="HTH iclR-type" evidence="4">
    <location>
        <begin position="10"/>
        <end position="72"/>
    </location>
</feature>
<dbReference type="PANTHER" id="PTHR30136:SF35">
    <property type="entry name" value="HTH-TYPE TRANSCRIPTIONAL REGULATOR RV1719"/>
    <property type="match status" value="1"/>
</dbReference>
<dbReference type="InterPro" id="IPR036388">
    <property type="entry name" value="WH-like_DNA-bd_sf"/>
</dbReference>
<keyword evidence="7" id="KW-1185">Reference proteome</keyword>
<dbReference type="GO" id="GO:0045892">
    <property type="term" value="P:negative regulation of DNA-templated transcription"/>
    <property type="evidence" value="ECO:0007669"/>
    <property type="project" value="TreeGrafter"/>
</dbReference>
<dbReference type="Gene3D" id="1.10.10.10">
    <property type="entry name" value="Winged helix-like DNA-binding domain superfamily/Winged helix DNA-binding domain"/>
    <property type="match status" value="1"/>
</dbReference>
<keyword evidence="3" id="KW-0804">Transcription</keyword>
<dbReference type="Proteomes" id="UP000245080">
    <property type="component" value="Unassembled WGS sequence"/>
</dbReference>
<evidence type="ECO:0000313" key="6">
    <source>
        <dbReference type="EMBL" id="PWF99948.1"/>
    </source>
</evidence>
<dbReference type="InterPro" id="IPR005471">
    <property type="entry name" value="Tscrpt_reg_IclR_N"/>
</dbReference>
<dbReference type="InterPro" id="IPR014757">
    <property type="entry name" value="Tscrpt_reg_IclR_C"/>
</dbReference>
<dbReference type="OrthoDB" id="9791752at2"/>
<dbReference type="EMBL" id="QCXQ01000002">
    <property type="protein sequence ID" value="PWF99948.1"/>
    <property type="molecule type" value="Genomic_DNA"/>
</dbReference>
<evidence type="ECO:0000256" key="1">
    <source>
        <dbReference type="ARBA" id="ARBA00023015"/>
    </source>
</evidence>
<dbReference type="SUPFAM" id="SSF55781">
    <property type="entry name" value="GAF domain-like"/>
    <property type="match status" value="1"/>
</dbReference>
<dbReference type="Gene3D" id="3.30.450.40">
    <property type="match status" value="1"/>
</dbReference>
<keyword evidence="2" id="KW-0238">DNA-binding</keyword>
<dbReference type="SUPFAM" id="SSF46785">
    <property type="entry name" value="Winged helix' DNA-binding domain"/>
    <property type="match status" value="1"/>
</dbReference>
<feature type="domain" description="IclR-ED" evidence="5">
    <location>
        <begin position="73"/>
        <end position="253"/>
    </location>
</feature>
<name>A0A2V1MY96_9LACO</name>
<accession>A0A2V1MY96</accession>
<dbReference type="InterPro" id="IPR050707">
    <property type="entry name" value="HTH_MetabolicPath_Reg"/>
</dbReference>
<dbReference type="PROSITE" id="PS51078">
    <property type="entry name" value="ICLR_ED"/>
    <property type="match status" value="1"/>
</dbReference>
<evidence type="ECO:0000256" key="2">
    <source>
        <dbReference type="ARBA" id="ARBA00023125"/>
    </source>
</evidence>
<gene>
    <name evidence="6" type="ORF">DCM90_03095</name>
</gene>
<reference evidence="6 7" key="1">
    <citation type="journal article" date="2018" name="Int. J. Syst. Evol. Microbiol.">
        <title>Lactobacillus bambusae sp. nov., isolated from a traditional fermented Ma-bamboo shoots of Taiwan.</title>
        <authorList>
            <person name="Wang L.-T."/>
        </authorList>
    </citation>
    <scope>NUCLEOTIDE SEQUENCE [LARGE SCALE GENOMIC DNA]</scope>
    <source>
        <strain evidence="6 7">BS-W1</strain>
    </source>
</reference>
<dbReference type="PANTHER" id="PTHR30136">
    <property type="entry name" value="HELIX-TURN-HELIX TRANSCRIPTIONAL REGULATOR, ICLR FAMILY"/>
    <property type="match status" value="1"/>
</dbReference>
<organism evidence="6 7">
    <name type="scientific">Levilactobacillus bambusae</name>
    <dbReference type="NCBI Taxonomy" id="2024736"/>
    <lineage>
        <taxon>Bacteria</taxon>
        <taxon>Bacillati</taxon>
        <taxon>Bacillota</taxon>
        <taxon>Bacilli</taxon>
        <taxon>Lactobacillales</taxon>
        <taxon>Lactobacillaceae</taxon>
        <taxon>Levilactobacillus</taxon>
    </lineage>
</organism>
<dbReference type="GO" id="GO:0003677">
    <property type="term" value="F:DNA binding"/>
    <property type="evidence" value="ECO:0007669"/>
    <property type="project" value="UniProtKB-KW"/>
</dbReference>
<dbReference type="SMART" id="SM00346">
    <property type="entry name" value="HTH_ICLR"/>
    <property type="match status" value="1"/>
</dbReference>
<dbReference type="InterPro" id="IPR036390">
    <property type="entry name" value="WH_DNA-bd_sf"/>
</dbReference>
<dbReference type="GO" id="GO:0003700">
    <property type="term" value="F:DNA-binding transcription factor activity"/>
    <property type="evidence" value="ECO:0007669"/>
    <property type="project" value="TreeGrafter"/>
</dbReference>
<dbReference type="AlphaFoldDB" id="A0A2V1MY96"/>